<evidence type="ECO:0000256" key="6">
    <source>
        <dbReference type="ARBA" id="ARBA00023098"/>
    </source>
</evidence>
<keyword evidence="5" id="KW-0442">Lipid degradation</keyword>
<dbReference type="RefSeq" id="WP_088995804.1">
    <property type="nucleotide sequence ID" value="NZ_LT607750.1"/>
</dbReference>
<feature type="signal peptide" evidence="7">
    <location>
        <begin position="1"/>
        <end position="45"/>
    </location>
</feature>
<keyword evidence="6" id="KW-0443">Lipid metabolism</keyword>
<feature type="domain" description="Phospholipase D-like" evidence="8">
    <location>
        <begin position="307"/>
        <end position="431"/>
    </location>
</feature>
<dbReference type="Gene3D" id="3.30.870.10">
    <property type="entry name" value="Endonuclease Chain A"/>
    <property type="match status" value="2"/>
</dbReference>
<dbReference type="PANTHER" id="PTHR43856:SF1">
    <property type="entry name" value="MITOCHONDRIAL CARDIOLIPIN HYDROLASE"/>
    <property type="match status" value="1"/>
</dbReference>
<dbReference type="GO" id="GO:0016891">
    <property type="term" value="F:RNA endonuclease activity producing 5'-phosphomonoesters, hydrolytic mechanism"/>
    <property type="evidence" value="ECO:0007669"/>
    <property type="project" value="TreeGrafter"/>
</dbReference>
<dbReference type="Proteomes" id="UP000198217">
    <property type="component" value="Chromosome I"/>
</dbReference>
<dbReference type="EMBL" id="LT607750">
    <property type="protein sequence ID" value="SCG73030.1"/>
    <property type="molecule type" value="Genomic_DNA"/>
</dbReference>
<comment type="catalytic activity">
    <reaction evidence="1">
        <text>a 1,2-diacyl-sn-glycero-3-phosphocholine + H2O = a 1,2-diacyl-sn-glycero-3-phosphate + choline + H(+)</text>
        <dbReference type="Rhea" id="RHEA:14445"/>
        <dbReference type="ChEBI" id="CHEBI:15354"/>
        <dbReference type="ChEBI" id="CHEBI:15377"/>
        <dbReference type="ChEBI" id="CHEBI:15378"/>
        <dbReference type="ChEBI" id="CHEBI:57643"/>
        <dbReference type="ChEBI" id="CHEBI:58608"/>
        <dbReference type="EC" id="3.1.4.4"/>
    </reaction>
</comment>
<evidence type="ECO:0000256" key="3">
    <source>
        <dbReference type="ARBA" id="ARBA00012027"/>
    </source>
</evidence>
<proteinExistence type="inferred from homology"/>
<keyword evidence="4" id="KW-0378">Hydrolase</keyword>
<dbReference type="InterPro" id="IPR051406">
    <property type="entry name" value="PLD_domain"/>
</dbReference>
<evidence type="ECO:0000259" key="8">
    <source>
        <dbReference type="Pfam" id="PF13091"/>
    </source>
</evidence>
<dbReference type="AlphaFoldDB" id="A0A1C5JR14"/>
<protein>
    <recommendedName>
        <fullName evidence="3">phospholipase D</fullName>
        <ecNumber evidence="3">3.1.4.4</ecNumber>
    </recommendedName>
</protein>
<feature type="chain" id="PRO_5008719898" description="phospholipase D" evidence="7">
    <location>
        <begin position="46"/>
        <end position="454"/>
    </location>
</feature>
<evidence type="ECO:0000313" key="9">
    <source>
        <dbReference type="EMBL" id="SCG73030.1"/>
    </source>
</evidence>
<feature type="domain" description="Phospholipase D-like" evidence="8">
    <location>
        <begin position="98"/>
        <end position="249"/>
    </location>
</feature>
<dbReference type="GO" id="GO:0016042">
    <property type="term" value="P:lipid catabolic process"/>
    <property type="evidence" value="ECO:0007669"/>
    <property type="project" value="UniProtKB-KW"/>
</dbReference>
<evidence type="ECO:0000256" key="7">
    <source>
        <dbReference type="SAM" id="SignalP"/>
    </source>
</evidence>
<evidence type="ECO:0000313" key="10">
    <source>
        <dbReference type="Proteomes" id="UP000198217"/>
    </source>
</evidence>
<sequence length="454" mass="48569">MQIEPLENPDRGGVRRMTRRVGRRGLALALVATTALSLPITPASAAEPTTETPAATTEAPAAAAAAVPIAASEVRNYAWFNQKTESDMHAGVAAHVTRLINAAAPGATLSLTLYFFNRQEIVDALRSAAARGVRVRIVINGSQVGTPHYTALKAIPNARVVACGQRRSDGQSTRGCVTRRTGASPLHNPPLLHDKFMTISRVQLAGGGTAGNVLYVSSANLDHYRAYENAITISHAGLYNAYLSYFNDLMSYGASGRNNPNYGRTTTVGAHRVYTFPRREAAGRTPGSASNDPVASLLRSTDCSGGTRIDLANFRIQRAAVVRELKAARTRGCQVRIVTGAKSGRPHDAGAPMKALVDLARAMPVHLCGYTAAGGVPMHEKFMIIRRGSQSTLYTGSHNLTYRALRQNDENIVALRNHPLAAPFQQRFEQHHSTCLRWTPPAGTTGTASAEDAG</sequence>
<comment type="similarity">
    <text evidence="2">Belongs to the phospholipase D family.</text>
</comment>
<dbReference type="InterPro" id="IPR025202">
    <property type="entry name" value="PLD-like_dom"/>
</dbReference>
<accession>A0A1C5JR14</accession>
<dbReference type="Pfam" id="PF13091">
    <property type="entry name" value="PLDc_2"/>
    <property type="match status" value="2"/>
</dbReference>
<name>A0A1C5JR14_9ACTN</name>
<dbReference type="PANTHER" id="PTHR43856">
    <property type="entry name" value="CARDIOLIPIN HYDROLASE"/>
    <property type="match status" value="1"/>
</dbReference>
<keyword evidence="10" id="KW-1185">Reference proteome</keyword>
<dbReference type="EC" id="3.1.4.4" evidence="3"/>
<dbReference type="GO" id="GO:0004630">
    <property type="term" value="F:phospholipase D activity"/>
    <property type="evidence" value="ECO:0007669"/>
    <property type="project" value="UniProtKB-EC"/>
</dbReference>
<reference evidence="9 10" key="1">
    <citation type="submission" date="2016-06" db="EMBL/GenBank/DDBJ databases">
        <authorList>
            <person name="Kjaerup R.B."/>
            <person name="Dalgaard T.S."/>
            <person name="Juul-Madsen H.R."/>
        </authorList>
    </citation>
    <scope>NUCLEOTIDE SEQUENCE [LARGE SCALE GENOMIC DNA]</scope>
    <source>
        <strain evidence="9 10">DSM 43904</strain>
    </source>
</reference>
<evidence type="ECO:0000256" key="2">
    <source>
        <dbReference type="ARBA" id="ARBA00008664"/>
    </source>
</evidence>
<dbReference type="SUPFAM" id="SSF56024">
    <property type="entry name" value="Phospholipase D/nuclease"/>
    <property type="match status" value="2"/>
</dbReference>
<gene>
    <name evidence="9" type="ORF">GA0070609_4794</name>
</gene>
<keyword evidence="7" id="KW-0732">Signal</keyword>
<evidence type="ECO:0000256" key="4">
    <source>
        <dbReference type="ARBA" id="ARBA00022801"/>
    </source>
</evidence>
<organism evidence="9 10">
    <name type="scientific">Micromonospora echinaurantiaca</name>
    <dbReference type="NCBI Taxonomy" id="47857"/>
    <lineage>
        <taxon>Bacteria</taxon>
        <taxon>Bacillati</taxon>
        <taxon>Actinomycetota</taxon>
        <taxon>Actinomycetes</taxon>
        <taxon>Micromonosporales</taxon>
        <taxon>Micromonosporaceae</taxon>
        <taxon>Micromonospora</taxon>
    </lineage>
</organism>
<evidence type="ECO:0000256" key="5">
    <source>
        <dbReference type="ARBA" id="ARBA00022963"/>
    </source>
</evidence>
<evidence type="ECO:0000256" key="1">
    <source>
        <dbReference type="ARBA" id="ARBA00000798"/>
    </source>
</evidence>